<keyword evidence="2" id="KW-0732">Signal</keyword>
<accession>A0ABM5V246</accession>
<dbReference type="Proteomes" id="UP000063429">
    <property type="component" value="Chromosome"/>
</dbReference>
<keyword evidence="4" id="KW-1185">Reference proteome</keyword>
<proteinExistence type="predicted"/>
<dbReference type="RefSeq" id="WP_053198372.1">
    <property type="nucleotide sequence ID" value="NZ_CP011409.1"/>
</dbReference>
<name>A0ABM5V246_9BURK</name>
<feature type="signal peptide" evidence="2">
    <location>
        <begin position="1"/>
        <end position="21"/>
    </location>
</feature>
<evidence type="ECO:0008006" key="5">
    <source>
        <dbReference type="Google" id="ProtNLM"/>
    </source>
</evidence>
<protein>
    <recommendedName>
        <fullName evidence="5">Late embryogenesis abundant protein</fullName>
    </recommendedName>
</protein>
<sequence length="107" mass="10846">MKLIKVIGAALAIGAVGLAISACQKKEETPGPAEAMGKQIDSAVKNAGDQAAVVADKAQEKAAEAGQKIDQAVGDMKAGAKDLTQKAGEKMEAAGQKIQDTAKEAQK</sequence>
<evidence type="ECO:0000256" key="2">
    <source>
        <dbReference type="SAM" id="SignalP"/>
    </source>
</evidence>
<organism evidence="3 4">
    <name type="scientific">Herbaspirillum hiltneri N3</name>
    <dbReference type="NCBI Taxonomy" id="1262470"/>
    <lineage>
        <taxon>Bacteria</taxon>
        <taxon>Pseudomonadati</taxon>
        <taxon>Pseudomonadota</taxon>
        <taxon>Betaproteobacteria</taxon>
        <taxon>Burkholderiales</taxon>
        <taxon>Oxalobacteraceae</taxon>
        <taxon>Herbaspirillum</taxon>
    </lineage>
</organism>
<feature type="chain" id="PRO_5047001330" description="Late embryogenesis abundant protein" evidence="2">
    <location>
        <begin position="22"/>
        <end position="107"/>
    </location>
</feature>
<evidence type="ECO:0000313" key="4">
    <source>
        <dbReference type="Proteomes" id="UP000063429"/>
    </source>
</evidence>
<dbReference type="EMBL" id="CP011409">
    <property type="protein sequence ID" value="AKZ63630.1"/>
    <property type="molecule type" value="Genomic_DNA"/>
</dbReference>
<reference evidence="4" key="1">
    <citation type="journal article" date="2015" name="Genome Announc.">
        <title>Complete Genome Sequence of Herbaspirillum hiltneri N3 (DSM 17495), Isolated from Surface-Sterilized Wheat Roots.</title>
        <authorList>
            <person name="Guizelini D."/>
            <person name="Saizaki P.M."/>
            <person name="Coimbra N.A."/>
            <person name="Weiss V.A."/>
            <person name="Faoro H."/>
            <person name="Sfeir M.Z."/>
            <person name="Baura V.A."/>
            <person name="Monteiro R.A."/>
            <person name="Chubatsu L.S."/>
            <person name="Souza E.M."/>
            <person name="Cruz L.M."/>
            <person name="Pedrosa F.O."/>
            <person name="Raittz R.T."/>
            <person name="Marchaukoski J.N."/>
            <person name="Steffens M.B."/>
        </authorList>
    </citation>
    <scope>NUCLEOTIDE SEQUENCE [LARGE SCALE GENOMIC DNA]</scope>
    <source>
        <strain evidence="4">N3</strain>
    </source>
</reference>
<evidence type="ECO:0000256" key="1">
    <source>
        <dbReference type="SAM" id="MobiDB-lite"/>
    </source>
</evidence>
<dbReference type="PROSITE" id="PS51257">
    <property type="entry name" value="PROKAR_LIPOPROTEIN"/>
    <property type="match status" value="1"/>
</dbReference>
<feature type="region of interest" description="Disordered" evidence="1">
    <location>
        <begin position="85"/>
        <end position="107"/>
    </location>
</feature>
<gene>
    <name evidence="3" type="ORF">F506_13995</name>
</gene>
<evidence type="ECO:0000313" key="3">
    <source>
        <dbReference type="EMBL" id="AKZ63630.1"/>
    </source>
</evidence>